<gene>
    <name evidence="2" type="ORF">EDS130_LOCUS28533</name>
    <name evidence="1" type="ORF">XAT740_LOCUS21416</name>
</gene>
<evidence type="ECO:0000313" key="3">
    <source>
        <dbReference type="Proteomes" id="UP000663828"/>
    </source>
</evidence>
<evidence type="ECO:0000313" key="2">
    <source>
        <dbReference type="EMBL" id="CAF1261386.1"/>
    </source>
</evidence>
<dbReference type="EMBL" id="CAJNOJ010000186">
    <property type="protein sequence ID" value="CAF1261386.1"/>
    <property type="molecule type" value="Genomic_DNA"/>
</dbReference>
<dbReference type="AlphaFoldDB" id="A0A814TC76"/>
<reference evidence="1" key="1">
    <citation type="submission" date="2021-02" db="EMBL/GenBank/DDBJ databases">
        <authorList>
            <person name="Nowell W R."/>
        </authorList>
    </citation>
    <scope>NUCLEOTIDE SEQUENCE</scope>
</reference>
<proteinExistence type="predicted"/>
<comment type="caution">
    <text evidence="1">The sequence shown here is derived from an EMBL/GenBank/DDBJ whole genome shotgun (WGS) entry which is preliminary data.</text>
</comment>
<accession>A0A814TC76</accession>
<name>A0A814TC76_ADIRI</name>
<dbReference type="Proteomes" id="UP000663852">
    <property type="component" value="Unassembled WGS sequence"/>
</dbReference>
<keyword evidence="3" id="KW-1185">Reference proteome</keyword>
<sequence>MSRDSDFKANNSSSIPSPPAECKVLTIVNRVLDADGTILSVEYGEVSCEALARDKFNFAFKNYFNRSKTN</sequence>
<protein>
    <submittedName>
        <fullName evidence="1">Uncharacterized protein</fullName>
    </submittedName>
</protein>
<organism evidence="1 3">
    <name type="scientific">Adineta ricciae</name>
    <name type="common">Rotifer</name>
    <dbReference type="NCBI Taxonomy" id="249248"/>
    <lineage>
        <taxon>Eukaryota</taxon>
        <taxon>Metazoa</taxon>
        <taxon>Spiralia</taxon>
        <taxon>Gnathifera</taxon>
        <taxon>Rotifera</taxon>
        <taxon>Eurotatoria</taxon>
        <taxon>Bdelloidea</taxon>
        <taxon>Adinetida</taxon>
        <taxon>Adinetidae</taxon>
        <taxon>Adineta</taxon>
    </lineage>
</organism>
<dbReference type="EMBL" id="CAJNOR010001536">
    <property type="protein sequence ID" value="CAF1159739.1"/>
    <property type="molecule type" value="Genomic_DNA"/>
</dbReference>
<dbReference type="Proteomes" id="UP000663828">
    <property type="component" value="Unassembled WGS sequence"/>
</dbReference>
<evidence type="ECO:0000313" key="1">
    <source>
        <dbReference type="EMBL" id="CAF1159739.1"/>
    </source>
</evidence>